<dbReference type="InterPro" id="IPR003864">
    <property type="entry name" value="CSC1/OSCA1-like_7TM"/>
</dbReference>
<feature type="domain" description="CSC1/OSCA1-like 7TM region" evidence="2">
    <location>
        <begin position="347"/>
        <end position="601"/>
    </location>
</feature>
<dbReference type="PANTHER" id="PTHR13018:SF5">
    <property type="entry name" value="RE44586P"/>
    <property type="match status" value="1"/>
</dbReference>
<organism evidence="4 5">
    <name type="scientific">Stentor coeruleus</name>
    <dbReference type="NCBI Taxonomy" id="5963"/>
    <lineage>
        <taxon>Eukaryota</taxon>
        <taxon>Sar</taxon>
        <taxon>Alveolata</taxon>
        <taxon>Ciliophora</taxon>
        <taxon>Postciliodesmatophora</taxon>
        <taxon>Heterotrichea</taxon>
        <taxon>Heterotrichida</taxon>
        <taxon>Stentoridae</taxon>
        <taxon>Stentor</taxon>
    </lineage>
</organism>
<protein>
    <recommendedName>
        <fullName evidence="6">CSC1/OSCA1-like 7TM region domain-containing protein</fullName>
    </recommendedName>
</protein>
<keyword evidence="1" id="KW-1133">Transmembrane helix</keyword>
<feature type="transmembrane region" description="Helical" evidence="1">
    <location>
        <begin position="6"/>
        <end position="29"/>
    </location>
</feature>
<feature type="transmembrane region" description="Helical" evidence="1">
    <location>
        <begin position="133"/>
        <end position="156"/>
    </location>
</feature>
<keyword evidence="1" id="KW-0812">Transmembrane</keyword>
<feature type="transmembrane region" description="Helical" evidence="1">
    <location>
        <begin position="618"/>
        <end position="638"/>
    </location>
</feature>
<keyword evidence="1" id="KW-0472">Membrane</keyword>
<dbReference type="EMBL" id="MPUH01001185">
    <property type="protein sequence ID" value="OMJ69543.1"/>
    <property type="molecule type" value="Genomic_DNA"/>
</dbReference>
<reference evidence="4 5" key="1">
    <citation type="submission" date="2016-11" db="EMBL/GenBank/DDBJ databases">
        <title>The macronuclear genome of Stentor coeruleus: a giant cell with tiny introns.</title>
        <authorList>
            <person name="Slabodnick M."/>
            <person name="Ruby J.G."/>
            <person name="Reiff S.B."/>
            <person name="Swart E.C."/>
            <person name="Gosai S."/>
            <person name="Prabakaran S."/>
            <person name="Witkowska E."/>
            <person name="Larue G.E."/>
            <person name="Fisher S."/>
            <person name="Freeman R.M."/>
            <person name="Gunawardena J."/>
            <person name="Chu W."/>
            <person name="Stover N.A."/>
            <person name="Gregory B.D."/>
            <person name="Nowacki M."/>
            <person name="Derisi J."/>
            <person name="Roy S.W."/>
            <person name="Marshall W.F."/>
            <person name="Sood P."/>
        </authorList>
    </citation>
    <scope>NUCLEOTIDE SEQUENCE [LARGE SCALE GENOMIC DNA]</scope>
    <source>
        <strain evidence="4">WM001</strain>
    </source>
</reference>
<feature type="transmembrane region" description="Helical" evidence="1">
    <location>
        <begin position="387"/>
        <end position="408"/>
    </location>
</feature>
<dbReference type="InterPro" id="IPR027815">
    <property type="entry name" value="CSC1/OSCA1-like_cyt"/>
</dbReference>
<dbReference type="InterPro" id="IPR045122">
    <property type="entry name" value="Csc1-like"/>
</dbReference>
<feature type="transmembrane region" description="Helical" evidence="1">
    <location>
        <begin position="586"/>
        <end position="606"/>
    </location>
</feature>
<sequence length="679" mass="78820">MDQSFIDILTALGLDFLLFLLLIGSFLIYRKFRSPKINIELDIPINMPYMHEAEHSTEYIAKKVKNMSLQDIHAAIGEWSFLYLSFHKYIIFLLLIFVVLGSLLTLVYIDGNAKDNDDFHKAGISHLEKDSDWLLAPVIFVFIFSVVLYIFGFYLIKKTKNLRSQELSHQIQQYVIQISGFQTNYSAEIIRSYICKSLNAQYGDRFTSIYVVPQYIEAYKIFNKLDEHRLQLQFLRHDYDKTNVRPLIRKNCFKKLDGIKYHENKIEKYASLIEQKRLDYSDQNAGLCFIICKTRALAKEIIQKGLKKDPEGIFDSHLWTYKQGTSPGDLNWESIGINKVSSIIRRILVDVFFLLIFLIFVTPGVFADYIKKICDNIGLSSILGSIFSYYLPSLLVLFYQVIILPAVVEFMVNREKHWTKHSTIASGLRKYLFFLVFYTFLYPMLKLNFTDFVSTIVNNENDWKGLFAVEAIKSAEFFTVFLIHQAFLKNGWDLVVASKYIWSSTKALFAGNSVEKKLAYQSEPFTFDLEIAISLNTFIMVCSFSVIYPLILIPGILFFLFRYFIHKHNILAVFYVDKDVSALPSIFTLMFGIFLAAFFMQLLTFVTLATNANEDFNLYGKILLIASFCVFLLLSIWAKIITSKIESEENHAEYELTLDDDLYCHPMDKKKSSSFIKMN</sequence>
<gene>
    <name evidence="4" type="ORF">SteCoe_32700</name>
</gene>
<accession>A0A1R2AYD7</accession>
<feature type="transmembrane region" description="Helical" evidence="1">
    <location>
        <begin position="428"/>
        <end position="445"/>
    </location>
</feature>
<dbReference type="SMR" id="A0A1R2AYD7"/>
<evidence type="ECO:0008006" key="6">
    <source>
        <dbReference type="Google" id="ProtNLM"/>
    </source>
</evidence>
<dbReference type="PANTHER" id="PTHR13018">
    <property type="entry name" value="PROBABLE MEMBRANE PROTEIN DUF221-RELATED"/>
    <property type="match status" value="1"/>
</dbReference>
<dbReference type="GO" id="GO:0005227">
    <property type="term" value="F:calcium-activated cation channel activity"/>
    <property type="evidence" value="ECO:0007669"/>
    <property type="project" value="InterPro"/>
</dbReference>
<evidence type="ECO:0000259" key="3">
    <source>
        <dbReference type="Pfam" id="PF14703"/>
    </source>
</evidence>
<name>A0A1R2AYD7_9CILI</name>
<proteinExistence type="predicted"/>
<keyword evidence="5" id="KW-1185">Reference proteome</keyword>
<evidence type="ECO:0000313" key="5">
    <source>
        <dbReference type="Proteomes" id="UP000187209"/>
    </source>
</evidence>
<feature type="transmembrane region" description="Helical" evidence="1">
    <location>
        <begin position="538"/>
        <end position="565"/>
    </location>
</feature>
<comment type="caution">
    <text evidence="4">The sequence shown here is derived from an EMBL/GenBank/DDBJ whole genome shotgun (WGS) entry which is preliminary data.</text>
</comment>
<dbReference type="Pfam" id="PF02714">
    <property type="entry name" value="RSN1_7TM"/>
    <property type="match status" value="1"/>
</dbReference>
<feature type="transmembrane region" description="Helical" evidence="1">
    <location>
        <begin position="347"/>
        <end position="367"/>
    </location>
</feature>
<evidence type="ECO:0000313" key="4">
    <source>
        <dbReference type="EMBL" id="OMJ69543.1"/>
    </source>
</evidence>
<dbReference type="GO" id="GO:0005886">
    <property type="term" value="C:plasma membrane"/>
    <property type="evidence" value="ECO:0007669"/>
    <property type="project" value="TreeGrafter"/>
</dbReference>
<feature type="domain" description="CSC1/OSCA1-like cytosolic" evidence="3">
    <location>
        <begin position="184"/>
        <end position="333"/>
    </location>
</feature>
<dbReference type="OrthoDB" id="1689567at2759"/>
<dbReference type="Proteomes" id="UP000187209">
    <property type="component" value="Unassembled WGS sequence"/>
</dbReference>
<evidence type="ECO:0000259" key="2">
    <source>
        <dbReference type="Pfam" id="PF02714"/>
    </source>
</evidence>
<dbReference type="Pfam" id="PF14703">
    <property type="entry name" value="PHM7_cyt"/>
    <property type="match status" value="1"/>
</dbReference>
<feature type="transmembrane region" description="Helical" evidence="1">
    <location>
        <begin position="89"/>
        <end position="109"/>
    </location>
</feature>
<dbReference type="AlphaFoldDB" id="A0A1R2AYD7"/>
<evidence type="ECO:0000256" key="1">
    <source>
        <dbReference type="SAM" id="Phobius"/>
    </source>
</evidence>